<name>A0A4U0H8F9_9SPHI</name>
<comment type="caution">
    <text evidence="1">The sequence shown here is derived from an EMBL/GenBank/DDBJ whole genome shotgun (WGS) entry which is preliminary data.</text>
</comment>
<evidence type="ECO:0000313" key="2">
    <source>
        <dbReference type="Proteomes" id="UP000309872"/>
    </source>
</evidence>
<reference evidence="1 2" key="1">
    <citation type="submission" date="2019-04" db="EMBL/GenBank/DDBJ databases">
        <title>Sphingobacterium olei sp. nov., isolated from oil-contaminated soil.</title>
        <authorList>
            <person name="Liu B."/>
        </authorList>
    </citation>
    <scope>NUCLEOTIDE SEQUENCE [LARGE SCALE GENOMIC DNA]</scope>
    <source>
        <strain evidence="1 2">Y3L14</strain>
    </source>
</reference>
<accession>A0A4U0H8F9</accession>
<sequence>MSKTLYSFDTLGVSAKMNDLYAGTEAEIEAEAVSVSSDFFAWLIFNFYLTKEQIAYMESLGTAFAESNGNDLAFAFRNRLDVRLTKGEISMRTEKFIRKEQNVTSVSLPGQESDVAGSIDYYIS</sequence>
<dbReference type="EMBL" id="SUKA01000002">
    <property type="protein sequence ID" value="TJY66722.1"/>
    <property type="molecule type" value="Genomic_DNA"/>
</dbReference>
<dbReference type="OrthoDB" id="710416at2"/>
<evidence type="ECO:0000313" key="1">
    <source>
        <dbReference type="EMBL" id="TJY66722.1"/>
    </source>
</evidence>
<dbReference type="RefSeq" id="WP_136820071.1">
    <property type="nucleotide sequence ID" value="NZ_BMJX01000002.1"/>
</dbReference>
<keyword evidence="2" id="KW-1185">Reference proteome</keyword>
<dbReference type="AlphaFoldDB" id="A0A4U0H8F9"/>
<dbReference type="Proteomes" id="UP000309872">
    <property type="component" value="Unassembled WGS sequence"/>
</dbReference>
<proteinExistence type="predicted"/>
<protein>
    <submittedName>
        <fullName evidence="1">Uncharacterized protein</fullName>
    </submittedName>
</protein>
<gene>
    <name evidence="1" type="ORF">FAZ19_07325</name>
</gene>
<organism evidence="1 2">
    <name type="scientific">Sphingobacterium alkalisoli</name>
    <dbReference type="NCBI Taxonomy" id="1874115"/>
    <lineage>
        <taxon>Bacteria</taxon>
        <taxon>Pseudomonadati</taxon>
        <taxon>Bacteroidota</taxon>
        <taxon>Sphingobacteriia</taxon>
        <taxon>Sphingobacteriales</taxon>
        <taxon>Sphingobacteriaceae</taxon>
        <taxon>Sphingobacterium</taxon>
    </lineage>
</organism>